<dbReference type="AlphaFoldDB" id="A0A0C3AVC0"/>
<dbReference type="Gene3D" id="2.130.10.30">
    <property type="entry name" value="Regulator of chromosome condensation 1/beta-lactamase-inhibitor protein II"/>
    <property type="match status" value="1"/>
</dbReference>
<feature type="domain" description="RCC1-like" evidence="5">
    <location>
        <begin position="129"/>
        <end position="551"/>
    </location>
</feature>
<evidence type="ECO:0000313" key="6">
    <source>
        <dbReference type="EMBL" id="KIM68907.1"/>
    </source>
</evidence>
<dbReference type="Proteomes" id="UP000053989">
    <property type="component" value="Unassembled WGS sequence"/>
</dbReference>
<dbReference type="InterPro" id="IPR009091">
    <property type="entry name" value="RCC1/BLIP-II"/>
</dbReference>
<proteinExistence type="predicted"/>
<name>A0A0C3AVC0_9AGAM</name>
<evidence type="ECO:0000259" key="5">
    <source>
        <dbReference type="Pfam" id="PF25390"/>
    </source>
</evidence>
<evidence type="ECO:0000256" key="1">
    <source>
        <dbReference type="ARBA" id="ARBA00022658"/>
    </source>
</evidence>
<dbReference type="SUPFAM" id="SSF50985">
    <property type="entry name" value="RCC1/BLIP-II"/>
    <property type="match status" value="1"/>
</dbReference>
<keyword evidence="7" id="KW-1185">Reference proteome</keyword>
<dbReference type="PRINTS" id="PR00633">
    <property type="entry name" value="RCCNDNSATION"/>
</dbReference>
<protein>
    <recommendedName>
        <fullName evidence="5">RCC1-like domain-containing protein</fullName>
    </recommendedName>
</protein>
<accession>A0A0C3AVC0</accession>
<dbReference type="InParanoid" id="A0A0C3AVC0"/>
<feature type="repeat" description="RCC1" evidence="3">
    <location>
        <begin position="193"/>
        <end position="261"/>
    </location>
</feature>
<dbReference type="PANTHER" id="PTHR45982:SF1">
    <property type="entry name" value="REGULATOR OF CHROMOSOME CONDENSATION"/>
    <property type="match status" value="1"/>
</dbReference>
<dbReference type="Pfam" id="PF25390">
    <property type="entry name" value="WD40_RLD"/>
    <property type="match status" value="1"/>
</dbReference>
<dbReference type="HOGENOM" id="CLU_005210_4_2_1"/>
<reference evidence="6 7" key="1">
    <citation type="submission" date="2014-04" db="EMBL/GenBank/DDBJ databases">
        <authorList>
            <consortium name="DOE Joint Genome Institute"/>
            <person name="Kuo A."/>
            <person name="Kohler A."/>
            <person name="Nagy L.G."/>
            <person name="Floudas D."/>
            <person name="Copeland A."/>
            <person name="Barry K.W."/>
            <person name="Cichocki N."/>
            <person name="Veneault-Fourrey C."/>
            <person name="LaButti K."/>
            <person name="Lindquist E.A."/>
            <person name="Lipzen A."/>
            <person name="Lundell T."/>
            <person name="Morin E."/>
            <person name="Murat C."/>
            <person name="Sun H."/>
            <person name="Tunlid A."/>
            <person name="Henrissat B."/>
            <person name="Grigoriev I.V."/>
            <person name="Hibbett D.S."/>
            <person name="Martin F."/>
            <person name="Nordberg H.P."/>
            <person name="Cantor M.N."/>
            <person name="Hua S.X."/>
        </authorList>
    </citation>
    <scope>NUCLEOTIDE SEQUENCE [LARGE SCALE GENOMIC DNA]</scope>
    <source>
        <strain evidence="6 7">Foug A</strain>
    </source>
</reference>
<feature type="repeat" description="RCC1" evidence="3">
    <location>
        <begin position="262"/>
        <end position="321"/>
    </location>
</feature>
<feature type="repeat" description="RCC1" evidence="3">
    <location>
        <begin position="442"/>
        <end position="504"/>
    </location>
</feature>
<dbReference type="InterPro" id="IPR000408">
    <property type="entry name" value="Reg_chr_condens"/>
</dbReference>
<gene>
    <name evidence="6" type="ORF">SCLCIDRAFT_1209124</name>
</gene>
<dbReference type="GO" id="GO:0005085">
    <property type="term" value="F:guanyl-nucleotide exchange factor activity"/>
    <property type="evidence" value="ECO:0007669"/>
    <property type="project" value="TreeGrafter"/>
</dbReference>
<dbReference type="InterPro" id="IPR058923">
    <property type="entry name" value="RCC1-like_dom"/>
</dbReference>
<feature type="repeat" description="RCC1" evidence="3">
    <location>
        <begin position="379"/>
        <end position="441"/>
    </location>
</feature>
<dbReference type="PROSITE" id="PS00626">
    <property type="entry name" value="RCC1_2"/>
    <property type="match status" value="3"/>
</dbReference>
<feature type="repeat" description="RCC1" evidence="3">
    <location>
        <begin position="128"/>
        <end position="192"/>
    </location>
</feature>
<reference evidence="7" key="2">
    <citation type="submission" date="2015-01" db="EMBL/GenBank/DDBJ databases">
        <title>Evolutionary Origins and Diversification of the Mycorrhizal Mutualists.</title>
        <authorList>
            <consortium name="DOE Joint Genome Institute"/>
            <consortium name="Mycorrhizal Genomics Consortium"/>
            <person name="Kohler A."/>
            <person name="Kuo A."/>
            <person name="Nagy L.G."/>
            <person name="Floudas D."/>
            <person name="Copeland A."/>
            <person name="Barry K.W."/>
            <person name="Cichocki N."/>
            <person name="Veneault-Fourrey C."/>
            <person name="LaButti K."/>
            <person name="Lindquist E.A."/>
            <person name="Lipzen A."/>
            <person name="Lundell T."/>
            <person name="Morin E."/>
            <person name="Murat C."/>
            <person name="Riley R."/>
            <person name="Ohm R."/>
            <person name="Sun H."/>
            <person name="Tunlid A."/>
            <person name="Henrissat B."/>
            <person name="Grigoriev I.V."/>
            <person name="Hibbett D.S."/>
            <person name="Martin F."/>
        </authorList>
    </citation>
    <scope>NUCLEOTIDE SEQUENCE [LARGE SCALE GENOMIC DNA]</scope>
    <source>
        <strain evidence="7">Foug A</strain>
    </source>
</reference>
<dbReference type="PANTHER" id="PTHR45982">
    <property type="entry name" value="REGULATOR OF CHROMOSOME CONDENSATION"/>
    <property type="match status" value="1"/>
</dbReference>
<feature type="repeat" description="RCC1" evidence="3">
    <location>
        <begin position="322"/>
        <end position="378"/>
    </location>
</feature>
<keyword evidence="1" id="KW-0344">Guanine-nucleotide releasing factor</keyword>
<evidence type="ECO:0000256" key="2">
    <source>
        <dbReference type="ARBA" id="ARBA00022737"/>
    </source>
</evidence>
<evidence type="ECO:0000256" key="3">
    <source>
        <dbReference type="PROSITE-ProRule" id="PRU00235"/>
    </source>
</evidence>
<evidence type="ECO:0000313" key="7">
    <source>
        <dbReference type="Proteomes" id="UP000053989"/>
    </source>
</evidence>
<keyword evidence="2" id="KW-0677">Repeat</keyword>
<feature type="compositionally biased region" description="Polar residues" evidence="4">
    <location>
        <begin position="33"/>
        <end position="50"/>
    </location>
</feature>
<sequence length="558" mass="59584">MSYPPLRRSTRATSAKPEGAAARAAPLPLTNGHHVTNSSKPVGRSTSQTIKRAPSPTSPPPKKRARSAAPQSDTENARKTSLKKTSSGRKLARKPTANGLPAVAEEPQQLKPYFIPLPTPPEHRRPPNQLFVWGAGNFGQFGMGSDFLGEYPFPKRSPWVDQMISEGAFGSEGAGLEAVAAGGLHTLFIDEKGSVWSCGVNDDAALGRITKDIPDPQNPGSFIDIDTLTATPHPVQTLVDEKFRAVRIAAGDSISAAVSEKGELRVWGSFRAAEGSLGFSRAARHEFFPRKILELSHKPGDIEKVVSVAAGNNHLLVLTTHGNVFTWGAGEQGQLGRKIIDRRKIHGTVPEKISLGHRSNRAVVIGAGNYCSFAVDEAGDVWGWGLNTMGQTGTGVSEHGSMLDEVQSPRKVESLCKSALGEEVVVQIAGGEHHTLFLTSAGRVFACGRCDGGQLGLTEDHAKYKSRPNPDFVTEPLEIPFNDVDDPITTIASGTHNNMAATRAGVLYAWGQESQGELGVKEVEARTPTVVVRKEGSFEAIGVACGGQHTLGLFRKKA</sequence>
<dbReference type="OrthoDB" id="61110at2759"/>
<dbReference type="InterPro" id="IPR051553">
    <property type="entry name" value="Ran_GTPase-activating"/>
</dbReference>
<feature type="compositionally biased region" description="Basic residues" evidence="4">
    <location>
        <begin position="80"/>
        <end position="93"/>
    </location>
</feature>
<organism evidence="6 7">
    <name type="scientific">Scleroderma citrinum Foug A</name>
    <dbReference type="NCBI Taxonomy" id="1036808"/>
    <lineage>
        <taxon>Eukaryota</taxon>
        <taxon>Fungi</taxon>
        <taxon>Dikarya</taxon>
        <taxon>Basidiomycota</taxon>
        <taxon>Agaricomycotina</taxon>
        <taxon>Agaricomycetes</taxon>
        <taxon>Agaricomycetidae</taxon>
        <taxon>Boletales</taxon>
        <taxon>Sclerodermatineae</taxon>
        <taxon>Sclerodermataceae</taxon>
        <taxon>Scleroderma</taxon>
    </lineage>
</organism>
<dbReference type="EMBL" id="KN822008">
    <property type="protein sequence ID" value="KIM68907.1"/>
    <property type="molecule type" value="Genomic_DNA"/>
</dbReference>
<dbReference type="PROSITE" id="PS50012">
    <property type="entry name" value="RCC1_3"/>
    <property type="match status" value="7"/>
</dbReference>
<dbReference type="STRING" id="1036808.A0A0C3AVC0"/>
<evidence type="ECO:0000256" key="4">
    <source>
        <dbReference type="SAM" id="MobiDB-lite"/>
    </source>
</evidence>
<feature type="repeat" description="RCC1" evidence="3">
    <location>
        <begin position="505"/>
        <end position="556"/>
    </location>
</feature>
<dbReference type="FunCoup" id="A0A0C3AVC0">
    <property type="interactions" value="792"/>
</dbReference>
<dbReference type="GO" id="GO:0005737">
    <property type="term" value="C:cytoplasm"/>
    <property type="evidence" value="ECO:0007669"/>
    <property type="project" value="TreeGrafter"/>
</dbReference>
<dbReference type="PROSITE" id="PS00625">
    <property type="entry name" value="RCC1_1"/>
    <property type="match status" value="1"/>
</dbReference>
<feature type="region of interest" description="Disordered" evidence="4">
    <location>
        <begin position="1"/>
        <end position="105"/>
    </location>
</feature>